<dbReference type="Pfam" id="PF17215">
    <property type="entry name" value="Rrp44_S1"/>
    <property type="match status" value="1"/>
</dbReference>
<reference evidence="2" key="2">
    <citation type="submission" date="2025-08" db="UniProtKB">
        <authorList>
            <consortium name="Ensembl"/>
        </authorList>
    </citation>
    <scope>IDENTIFICATION</scope>
</reference>
<dbReference type="AlphaFoldDB" id="G3P612"/>
<dbReference type="Gene3D" id="3.40.50.1010">
    <property type="entry name" value="5'-nuclease"/>
    <property type="match status" value="1"/>
</dbReference>
<dbReference type="GeneTree" id="ENSGT00530000063106"/>
<evidence type="ECO:0000313" key="3">
    <source>
        <dbReference type="Proteomes" id="UP000007635"/>
    </source>
</evidence>
<feature type="domain" description="PIN" evidence="1">
    <location>
        <begin position="61"/>
        <end position="180"/>
    </location>
</feature>
<protein>
    <submittedName>
        <fullName evidence="2">DIS3 exosome endoribonuclease and 3'-5' exoribonuclease</fullName>
    </submittedName>
</protein>
<dbReference type="InterPro" id="IPR002716">
    <property type="entry name" value="PIN_dom"/>
</dbReference>
<dbReference type="GO" id="GO:0071031">
    <property type="term" value="P:nuclear mRNA surveillance of mRNA 3'-end processing"/>
    <property type="evidence" value="ECO:0007669"/>
    <property type="project" value="TreeGrafter"/>
</dbReference>
<dbReference type="PANTHER" id="PTHR23355">
    <property type="entry name" value="RIBONUCLEASE"/>
    <property type="match status" value="1"/>
</dbReference>
<dbReference type="InterPro" id="IPR033770">
    <property type="entry name" value="RRP44_S1"/>
</dbReference>
<keyword evidence="3" id="KW-1185">Reference proteome</keyword>
<evidence type="ECO:0000259" key="1">
    <source>
        <dbReference type="SMART" id="SM00670"/>
    </source>
</evidence>
<accession>G3P612</accession>
<dbReference type="Proteomes" id="UP000007635">
    <property type="component" value="Chromosome VI"/>
</dbReference>
<dbReference type="GO" id="GO:0000177">
    <property type="term" value="C:cytoplasmic exosome (RNase complex)"/>
    <property type="evidence" value="ECO:0007669"/>
    <property type="project" value="TreeGrafter"/>
</dbReference>
<organism evidence="2 3">
    <name type="scientific">Gasterosteus aculeatus aculeatus</name>
    <name type="common">three-spined stickleback</name>
    <dbReference type="NCBI Taxonomy" id="481459"/>
    <lineage>
        <taxon>Eukaryota</taxon>
        <taxon>Metazoa</taxon>
        <taxon>Chordata</taxon>
        <taxon>Craniata</taxon>
        <taxon>Vertebrata</taxon>
        <taxon>Euteleostomi</taxon>
        <taxon>Actinopterygii</taxon>
        <taxon>Neopterygii</taxon>
        <taxon>Teleostei</taxon>
        <taxon>Neoteleostei</taxon>
        <taxon>Acanthomorphata</taxon>
        <taxon>Eupercaria</taxon>
        <taxon>Perciformes</taxon>
        <taxon>Cottioidei</taxon>
        <taxon>Gasterosteales</taxon>
        <taxon>Gasterosteidae</taxon>
        <taxon>Gasterosteus</taxon>
    </lineage>
</organism>
<dbReference type="InterPro" id="IPR029060">
    <property type="entry name" value="PIN-like_dom_sf"/>
</dbReference>
<dbReference type="GO" id="GO:0000175">
    <property type="term" value="F:3'-5'-RNA exonuclease activity"/>
    <property type="evidence" value="ECO:0007669"/>
    <property type="project" value="TreeGrafter"/>
</dbReference>
<dbReference type="SMART" id="SM00670">
    <property type="entry name" value="PINc"/>
    <property type="match status" value="1"/>
</dbReference>
<evidence type="ECO:0000313" key="2">
    <source>
        <dbReference type="Ensembl" id="ENSGACP00000013035.2"/>
    </source>
</evidence>
<dbReference type="InterPro" id="IPR012340">
    <property type="entry name" value="NA-bd_OB-fold"/>
</dbReference>
<dbReference type="Pfam" id="PF13638">
    <property type="entry name" value="PIN_4"/>
    <property type="match status" value="1"/>
</dbReference>
<dbReference type="Gene3D" id="2.40.50.140">
    <property type="entry name" value="Nucleic acid-binding proteins"/>
    <property type="match status" value="1"/>
</dbReference>
<dbReference type="GO" id="GO:0004519">
    <property type="term" value="F:endonuclease activity"/>
    <property type="evidence" value="ECO:0007669"/>
    <property type="project" value="TreeGrafter"/>
</dbReference>
<dbReference type="FunFam" id="3.40.50.1010:FF:000010">
    <property type="entry name" value="Exosome complex exonuclease DIS3"/>
    <property type="match status" value="1"/>
</dbReference>
<dbReference type="SUPFAM" id="SSF88723">
    <property type="entry name" value="PIN domain-like"/>
    <property type="match status" value="1"/>
</dbReference>
<name>G3P612_GASAC</name>
<dbReference type="GO" id="GO:0016075">
    <property type="term" value="P:rRNA catabolic process"/>
    <property type="evidence" value="ECO:0007669"/>
    <property type="project" value="TreeGrafter"/>
</dbReference>
<dbReference type="Bgee" id="ENSGACG00000009812">
    <property type="expression patterns" value="Expressed in embryo and 13 other cell types or tissues"/>
</dbReference>
<reference evidence="2" key="3">
    <citation type="submission" date="2025-09" db="UniProtKB">
        <authorList>
            <consortium name="Ensembl"/>
        </authorList>
    </citation>
    <scope>IDENTIFICATION</scope>
</reference>
<reference evidence="2 3" key="1">
    <citation type="journal article" date="2021" name="G3 (Bethesda)">
        <title>Improved contiguity of the threespine stickleback genome using long-read sequencing.</title>
        <authorList>
            <person name="Nath S."/>
            <person name="Shaw D.E."/>
            <person name="White M.A."/>
        </authorList>
    </citation>
    <scope>NUCLEOTIDE SEQUENCE [LARGE SCALE GENOMIC DNA]</scope>
    <source>
        <strain evidence="2 3">Lake Benthic</strain>
    </source>
</reference>
<dbReference type="PANTHER" id="PTHR23355:SF35">
    <property type="entry name" value="EXOSOME COMPLEX EXONUCLEASE RRP44"/>
    <property type="match status" value="1"/>
</dbReference>
<dbReference type="GO" id="GO:0000176">
    <property type="term" value="C:nuclear exosome (RNase complex)"/>
    <property type="evidence" value="ECO:0007669"/>
    <property type="project" value="TreeGrafter"/>
</dbReference>
<dbReference type="SUPFAM" id="SSF50249">
    <property type="entry name" value="Nucleic acid-binding proteins"/>
    <property type="match status" value="1"/>
</dbReference>
<dbReference type="Ensembl" id="ENSGACT00000013060.2">
    <property type="protein sequence ID" value="ENSGACP00000013035.2"/>
    <property type="gene ID" value="ENSGACG00000009812.2"/>
</dbReference>
<sequence length="343" mass="39197">MLKSKTFVKKTRAGGVMKIVREHYLRDDIWCGSDICTECKHECAVLQRDPFIESNLCSYLHYVIPDTNVVLHQIDVLENPVICNVIILQTVLQEVRHRSAPVYKRLKDIIHEKEKHFYTFTNEHHKETFIEREPGESANDRNDRAIRVAAKWYSQHLEKSRAEADGPKVVLLTNDQGNKRKAEESGLLVYADIIVHRLLAVAVGADSTYPDLMDKQKQAALSNNLNYRHKMSQYAQRASVAFHTQLFFKSRGILNEDGFVLFVRKNAIIVLIPKFGLEGTVPSLVVEQHTFRLFDKVKVTISLDASNIQHQKIRMSLIEPVIAGVSVPPPDVEPQAKKPKLDR</sequence>
<dbReference type="CDD" id="cd09862">
    <property type="entry name" value="PIN_Rrp44-like"/>
    <property type="match status" value="1"/>
</dbReference>
<proteinExistence type="predicted"/>
<dbReference type="InterPro" id="IPR050180">
    <property type="entry name" value="RNR_Ribonuclease"/>
</dbReference>